<dbReference type="InterPro" id="IPR015517">
    <property type="entry name" value="dCMP_deaminase-rel"/>
</dbReference>
<name>A0A0G1Y3S3_9BACT</name>
<accession>A0A0G1Y3S3</accession>
<dbReference type="PROSITE" id="PS51747">
    <property type="entry name" value="CYT_DCMP_DEAMINASES_2"/>
    <property type="match status" value="1"/>
</dbReference>
<dbReference type="GO" id="GO:0004132">
    <property type="term" value="F:dCMP deaminase activity"/>
    <property type="evidence" value="ECO:0007669"/>
    <property type="project" value="TreeGrafter"/>
</dbReference>
<reference evidence="3 4" key="1">
    <citation type="journal article" date="2015" name="Nature">
        <title>rRNA introns, odd ribosomes, and small enigmatic genomes across a large radiation of phyla.</title>
        <authorList>
            <person name="Brown C.T."/>
            <person name="Hug L.A."/>
            <person name="Thomas B.C."/>
            <person name="Sharon I."/>
            <person name="Castelle C.J."/>
            <person name="Singh A."/>
            <person name="Wilkins M.J."/>
            <person name="Williams K.H."/>
            <person name="Banfield J.F."/>
        </authorList>
    </citation>
    <scope>NUCLEOTIDE SEQUENCE [LARGE SCALE GENOMIC DNA]</scope>
</reference>
<protein>
    <recommendedName>
        <fullName evidence="2">CMP/dCMP-type deaminase domain-containing protein</fullName>
    </recommendedName>
</protein>
<sequence length="282" mass="31360">MPSTNSAVNKALVAYVPALHAGYLAFFNKHPRVPIFVLGKSFIDAFPRLNRDLRALAPIEIVQALASLGFTATVLEISDAEIAPQFETVILPDEDVSRDFAEKYLTGKDIVFENIFLRWDGRRPDVQKDVSPDRVTSTEELDREFMRKAVVESQKSPDWWRQIGAVLVKDGKIFLSAHTQHFPSDHALDIFGTPRSNYDWGQRPDVYIAMHSEAGVVAQAAREGVSTAGALLYTSTFPCMNCAFLIARAGIRKVFYKEGYSNLDSEGVLKSADVEIIFVADA</sequence>
<dbReference type="AlphaFoldDB" id="A0A0G1Y3S3"/>
<evidence type="ECO:0000313" key="3">
    <source>
        <dbReference type="EMBL" id="KKW37825.1"/>
    </source>
</evidence>
<dbReference type="PANTHER" id="PTHR11086">
    <property type="entry name" value="DEOXYCYTIDYLATE DEAMINASE-RELATED"/>
    <property type="match status" value="1"/>
</dbReference>
<dbReference type="EMBL" id="LCRR01000003">
    <property type="protein sequence ID" value="KKW37825.1"/>
    <property type="molecule type" value="Genomic_DNA"/>
</dbReference>
<comment type="caution">
    <text evidence="3">The sequence shown here is derived from an EMBL/GenBank/DDBJ whole genome shotgun (WGS) entry which is preliminary data.</text>
</comment>
<dbReference type="GO" id="GO:0005737">
    <property type="term" value="C:cytoplasm"/>
    <property type="evidence" value="ECO:0007669"/>
    <property type="project" value="TreeGrafter"/>
</dbReference>
<dbReference type="InterPro" id="IPR002125">
    <property type="entry name" value="CMP_dCMP_dom"/>
</dbReference>
<feature type="domain" description="CMP/dCMP-type deaminase" evidence="2">
    <location>
        <begin position="140"/>
        <end position="269"/>
    </location>
</feature>
<evidence type="ECO:0000256" key="1">
    <source>
        <dbReference type="ARBA" id="ARBA00022801"/>
    </source>
</evidence>
<evidence type="ECO:0000313" key="4">
    <source>
        <dbReference type="Proteomes" id="UP000033852"/>
    </source>
</evidence>
<dbReference type="SUPFAM" id="SSF53927">
    <property type="entry name" value="Cytidine deaminase-like"/>
    <property type="match status" value="1"/>
</dbReference>
<gene>
    <name evidence="3" type="ORF">UY86_C0003G0047</name>
</gene>
<dbReference type="Pfam" id="PF00383">
    <property type="entry name" value="dCMP_cyt_deam_1"/>
    <property type="match status" value="1"/>
</dbReference>
<dbReference type="STRING" id="1618607.UY86_C0003G0047"/>
<organism evidence="3 4">
    <name type="scientific">Candidatus Adlerbacteria bacterium GW2011_GWB1_54_7</name>
    <dbReference type="NCBI Taxonomy" id="1618607"/>
    <lineage>
        <taxon>Bacteria</taxon>
        <taxon>Candidatus Adleribacteriota</taxon>
    </lineage>
</organism>
<keyword evidence="1" id="KW-0378">Hydrolase</keyword>
<proteinExistence type="predicted"/>
<dbReference type="InterPro" id="IPR016193">
    <property type="entry name" value="Cytidine_deaminase-like"/>
</dbReference>
<dbReference type="Proteomes" id="UP000033852">
    <property type="component" value="Unassembled WGS sequence"/>
</dbReference>
<evidence type="ECO:0000259" key="2">
    <source>
        <dbReference type="PROSITE" id="PS51747"/>
    </source>
</evidence>
<dbReference type="PANTHER" id="PTHR11086:SF18">
    <property type="entry name" value="DEOXYCYTIDYLATE DEAMINASE"/>
    <property type="match status" value="1"/>
</dbReference>
<dbReference type="Gene3D" id="3.40.140.10">
    <property type="entry name" value="Cytidine Deaminase, domain 2"/>
    <property type="match status" value="1"/>
</dbReference>